<dbReference type="Pfam" id="PF01979">
    <property type="entry name" value="Amidohydro_1"/>
    <property type="match status" value="1"/>
</dbReference>
<dbReference type="GO" id="GO:0005829">
    <property type="term" value="C:cytosol"/>
    <property type="evidence" value="ECO:0007669"/>
    <property type="project" value="TreeGrafter"/>
</dbReference>
<dbReference type="GO" id="GO:0004157">
    <property type="term" value="F:dihydropyrimidinase activity"/>
    <property type="evidence" value="ECO:0007669"/>
    <property type="project" value="TreeGrafter"/>
</dbReference>
<feature type="domain" description="Amidohydrolase-related" evidence="4">
    <location>
        <begin position="6"/>
        <end position="182"/>
    </location>
</feature>
<evidence type="ECO:0000256" key="2">
    <source>
        <dbReference type="ARBA" id="ARBA00022553"/>
    </source>
</evidence>
<evidence type="ECO:0000313" key="6">
    <source>
        <dbReference type="Proteomes" id="UP000270094"/>
    </source>
</evidence>
<evidence type="ECO:0000313" key="5">
    <source>
        <dbReference type="EMBL" id="VDM75278.1"/>
    </source>
</evidence>
<reference evidence="5 6" key="1">
    <citation type="submission" date="2018-11" db="EMBL/GenBank/DDBJ databases">
        <authorList>
            <consortium name="Pathogen Informatics"/>
        </authorList>
    </citation>
    <scope>NUCLEOTIDE SEQUENCE [LARGE SCALE GENOMIC DNA]</scope>
</reference>
<dbReference type="FunFam" id="3.20.20.140:FF:000217">
    <property type="entry name" value="Dihydropyrimidinase-related protein 1"/>
    <property type="match status" value="1"/>
</dbReference>
<dbReference type="InterPro" id="IPR050378">
    <property type="entry name" value="Metallo-dep_Hydrolases_sf"/>
</dbReference>
<name>A0A3P7L7X6_STRVU</name>
<feature type="compositionally biased region" description="Basic and acidic residues" evidence="3">
    <location>
        <begin position="230"/>
        <end position="239"/>
    </location>
</feature>
<dbReference type="InterPro" id="IPR032466">
    <property type="entry name" value="Metal_Hydrolase"/>
</dbReference>
<dbReference type="EMBL" id="UYYB01095125">
    <property type="protein sequence ID" value="VDM75278.1"/>
    <property type="molecule type" value="Genomic_DNA"/>
</dbReference>
<comment type="similarity">
    <text evidence="1">Belongs to the metallo-dependent hydrolases superfamily. Hydantoinase/dihydropyrimidinase family.</text>
</comment>
<evidence type="ECO:0000259" key="4">
    <source>
        <dbReference type="Pfam" id="PF01979"/>
    </source>
</evidence>
<gene>
    <name evidence="5" type="ORF">SVUK_LOCUS10276</name>
</gene>
<dbReference type="InterPro" id="IPR006680">
    <property type="entry name" value="Amidohydro-rel"/>
</dbReference>
<feature type="compositionally biased region" description="Basic and acidic residues" evidence="3">
    <location>
        <begin position="250"/>
        <end position="271"/>
    </location>
</feature>
<dbReference type="SUPFAM" id="SSF51338">
    <property type="entry name" value="Composite domain of metallo-dependent hydrolases"/>
    <property type="match status" value="1"/>
</dbReference>
<dbReference type="AlphaFoldDB" id="A0A3P7L7X6"/>
<dbReference type="InterPro" id="IPR011059">
    <property type="entry name" value="Metal-dep_hydrolase_composite"/>
</dbReference>
<accession>A0A3P7L7X6</accession>
<keyword evidence="6" id="KW-1185">Reference proteome</keyword>
<dbReference type="Proteomes" id="UP000270094">
    <property type="component" value="Unassembled WGS sequence"/>
</dbReference>
<proteinExistence type="inferred from homology"/>
<evidence type="ECO:0000256" key="1">
    <source>
        <dbReference type="ARBA" id="ARBA00008829"/>
    </source>
</evidence>
<evidence type="ECO:0000256" key="3">
    <source>
        <dbReference type="SAM" id="MobiDB-lite"/>
    </source>
</evidence>
<dbReference type="PANTHER" id="PTHR11647">
    <property type="entry name" value="HYDRANTOINASE/DIHYDROPYRIMIDINASE FAMILY MEMBER"/>
    <property type="match status" value="1"/>
</dbReference>
<feature type="region of interest" description="Disordered" evidence="3">
    <location>
        <begin position="230"/>
        <end position="300"/>
    </location>
</feature>
<keyword evidence="2" id="KW-0597">Phosphoprotein</keyword>
<dbReference type="Gene3D" id="3.20.20.140">
    <property type="entry name" value="Metal-dependent hydrolases"/>
    <property type="match status" value="1"/>
</dbReference>
<dbReference type="GO" id="GO:0006208">
    <property type="term" value="P:pyrimidine nucleobase catabolic process"/>
    <property type="evidence" value="ECO:0007669"/>
    <property type="project" value="TreeGrafter"/>
</dbReference>
<organism evidence="5 6">
    <name type="scientific">Strongylus vulgaris</name>
    <name type="common">Blood worm</name>
    <dbReference type="NCBI Taxonomy" id="40348"/>
    <lineage>
        <taxon>Eukaryota</taxon>
        <taxon>Metazoa</taxon>
        <taxon>Ecdysozoa</taxon>
        <taxon>Nematoda</taxon>
        <taxon>Chromadorea</taxon>
        <taxon>Rhabditida</taxon>
        <taxon>Rhabditina</taxon>
        <taxon>Rhabditomorpha</taxon>
        <taxon>Strongyloidea</taxon>
        <taxon>Strongylidae</taxon>
        <taxon>Strongylus</taxon>
    </lineage>
</organism>
<dbReference type="SUPFAM" id="SSF51556">
    <property type="entry name" value="Metallo-dependent hydrolases"/>
    <property type="match status" value="1"/>
</dbReference>
<protein>
    <recommendedName>
        <fullName evidence="4">Amidohydrolase-related domain-containing protein</fullName>
    </recommendedName>
</protein>
<dbReference type="OrthoDB" id="10258955at2759"/>
<dbReference type="PANTHER" id="PTHR11647:SF74">
    <property type="entry name" value="PROTEIN UNC-33"/>
    <property type="match status" value="1"/>
</dbReference>
<sequence length="300" mass="32243">MSSAESLSALERARSSGAIAHPEIACAAVATDGKHYFDKNLKQAALHMTEIPLRTEGSSRLVSALASQPLAVCTSGHHAISSESRMSARDFTAMPKGSVGVEERMCVVWEKAVRTGRIDPMRFVAVTSTNAAKMFNMYPKKGRIAVGADADLVLWDASVRWKLSATERQSSVDASLYDGLTLHAQASVTIVGGQVAWKDGKIQESKGSFIPLSASSPYLFSVVQQRDKVSTAEKVDRGDNGQVPANGVLPKDKRGNPEPGYDRPSVRKSHLESNISFGADTRPASTRVRNPPGGRSTGFW</sequence>